<dbReference type="RefSeq" id="WP_222610379.1">
    <property type="nucleotide sequence ID" value="NZ_NGOH01000039.1"/>
</dbReference>
<gene>
    <name evidence="1" type="ORF">CBF50_03485</name>
</gene>
<sequence>MYKNANIKKFLEQNTKVDKKYKDDVENVLLRNTNTENTDELRKEKEYLENFQEGTIEDYSNRVIRTEVGHACIMNDITDFDIFEYEEEMQKRFEKIRKEDVRIDNISDLMTSIRRVLLFPITDLDNELYKLNDDGAKNFYSMMLKWKIENQTFSEMVNSVVNYWNILYENNHDVTIYAGRWGNVSTYDGRRQTNRFSFKEENYQSIVNLAIVRVKEE</sequence>
<feature type="non-terminal residue" evidence="1">
    <location>
        <position position="217"/>
    </location>
</feature>
<name>A0A9X6P9C4_LACJH</name>
<dbReference type="EMBL" id="NGOH01000039">
    <property type="protein sequence ID" value="OYS13723.1"/>
    <property type="molecule type" value="Genomic_DNA"/>
</dbReference>
<dbReference type="Proteomes" id="UP000215693">
    <property type="component" value="Unassembled WGS sequence"/>
</dbReference>
<reference evidence="1 2" key="1">
    <citation type="submission" date="2017-04" db="EMBL/GenBank/DDBJ databases">
        <authorList>
            <person name="Lin X.B."/>
            <person name="Stothard P."/>
            <person name="Tasseva G."/>
            <person name="Walter J."/>
        </authorList>
    </citation>
    <scope>NUCLEOTIDE SEQUENCE [LARGE SCALE GENOMIC DNA]</scope>
    <source>
        <strain evidence="1 2">117c</strain>
    </source>
</reference>
<dbReference type="AlphaFoldDB" id="A0A9X6P9C4"/>
<evidence type="ECO:0000313" key="2">
    <source>
        <dbReference type="Proteomes" id="UP000215693"/>
    </source>
</evidence>
<accession>A0A9X6P9C4</accession>
<proteinExistence type="predicted"/>
<evidence type="ECO:0000313" key="1">
    <source>
        <dbReference type="EMBL" id="OYS13723.1"/>
    </source>
</evidence>
<organism evidence="1 2">
    <name type="scientific">Lactobacillus johnsonii</name>
    <dbReference type="NCBI Taxonomy" id="33959"/>
    <lineage>
        <taxon>Bacteria</taxon>
        <taxon>Bacillati</taxon>
        <taxon>Bacillota</taxon>
        <taxon>Bacilli</taxon>
        <taxon>Lactobacillales</taxon>
        <taxon>Lactobacillaceae</taxon>
        <taxon>Lactobacillus</taxon>
    </lineage>
</organism>
<protein>
    <submittedName>
        <fullName evidence="1">Uncharacterized protein</fullName>
    </submittedName>
</protein>
<reference evidence="1 2" key="2">
    <citation type="submission" date="2017-09" db="EMBL/GenBank/DDBJ databases">
        <title>Tripartite evolution among Lactobacillus johnsonii, Lactobacillus taiwanensis, Lactobacillus reuteri and their rodent host.</title>
        <authorList>
            <person name="Wang T."/>
            <person name="Knowles S."/>
            <person name="Cheng C."/>
        </authorList>
    </citation>
    <scope>NUCLEOTIDE SEQUENCE [LARGE SCALE GENOMIC DNA]</scope>
    <source>
        <strain evidence="1 2">117c</strain>
    </source>
</reference>
<comment type="caution">
    <text evidence="1">The sequence shown here is derived from an EMBL/GenBank/DDBJ whole genome shotgun (WGS) entry which is preliminary data.</text>
</comment>